<feature type="transmembrane region" description="Helical" evidence="1">
    <location>
        <begin position="6"/>
        <end position="28"/>
    </location>
</feature>
<dbReference type="EMBL" id="JBAMIC010000004">
    <property type="protein sequence ID" value="KAK7107618.1"/>
    <property type="molecule type" value="Genomic_DNA"/>
</dbReference>
<keyword evidence="3" id="KW-1185">Reference proteome</keyword>
<organism evidence="2 3">
    <name type="scientific">Littorina saxatilis</name>
    <dbReference type="NCBI Taxonomy" id="31220"/>
    <lineage>
        <taxon>Eukaryota</taxon>
        <taxon>Metazoa</taxon>
        <taxon>Spiralia</taxon>
        <taxon>Lophotrochozoa</taxon>
        <taxon>Mollusca</taxon>
        <taxon>Gastropoda</taxon>
        <taxon>Caenogastropoda</taxon>
        <taxon>Littorinimorpha</taxon>
        <taxon>Littorinoidea</taxon>
        <taxon>Littorinidae</taxon>
        <taxon>Littorina</taxon>
    </lineage>
</organism>
<sequence>MMQVGWNLAAMLLFLLETYHVLGHMAVLCRLRLLPRKDLVRLRIYFLLDGMTSFVTAFMYTGRLRWVVGLHVLQHLYYFFFWEKSHLAKRIVDWSSLDWFQSPLGGKVEMDNILGTIFDIAVHAANLCILSSYLSTVQILVILGLAKTSIVAVIFNPRFAWASPSSSSLPAWVQKRIGPLSAEQEMAKSE</sequence>
<dbReference type="AlphaFoldDB" id="A0AAN9BK49"/>
<keyword evidence="1" id="KW-0812">Transmembrane</keyword>
<name>A0AAN9BK49_9CAEN</name>
<evidence type="ECO:0000313" key="3">
    <source>
        <dbReference type="Proteomes" id="UP001374579"/>
    </source>
</evidence>
<comment type="caution">
    <text evidence="2">The sequence shown here is derived from an EMBL/GenBank/DDBJ whole genome shotgun (WGS) entry which is preliminary data.</text>
</comment>
<reference evidence="2 3" key="1">
    <citation type="submission" date="2024-02" db="EMBL/GenBank/DDBJ databases">
        <title>Chromosome-scale genome assembly of the rough periwinkle Littorina saxatilis.</title>
        <authorList>
            <person name="De Jode A."/>
            <person name="Faria R."/>
            <person name="Formenti G."/>
            <person name="Sims Y."/>
            <person name="Smith T.P."/>
            <person name="Tracey A."/>
            <person name="Wood J.M.D."/>
            <person name="Zagrodzka Z.B."/>
            <person name="Johannesson K."/>
            <person name="Butlin R.K."/>
            <person name="Leder E.H."/>
        </authorList>
    </citation>
    <scope>NUCLEOTIDE SEQUENCE [LARGE SCALE GENOMIC DNA]</scope>
    <source>
        <strain evidence="2">Snail1</strain>
        <tissue evidence="2">Muscle</tissue>
    </source>
</reference>
<proteinExistence type="predicted"/>
<dbReference type="Proteomes" id="UP001374579">
    <property type="component" value="Unassembled WGS sequence"/>
</dbReference>
<keyword evidence="1" id="KW-1133">Transmembrane helix</keyword>
<accession>A0AAN9BK49</accession>
<keyword evidence="1" id="KW-0472">Membrane</keyword>
<protein>
    <submittedName>
        <fullName evidence="2">Uncharacterized protein</fullName>
    </submittedName>
</protein>
<evidence type="ECO:0000256" key="1">
    <source>
        <dbReference type="SAM" id="Phobius"/>
    </source>
</evidence>
<gene>
    <name evidence="2" type="ORF">V1264_015511</name>
</gene>
<evidence type="ECO:0000313" key="2">
    <source>
        <dbReference type="EMBL" id="KAK7107618.1"/>
    </source>
</evidence>
<feature type="transmembrane region" description="Helical" evidence="1">
    <location>
        <begin position="40"/>
        <end position="60"/>
    </location>
</feature>